<dbReference type="HOGENOM" id="CLU_1701496_0_0_9"/>
<dbReference type="RefSeq" id="WP_010756635.1">
    <property type="nucleotide sequence ID" value="NZ_ASWD01000006.1"/>
</dbReference>
<evidence type="ECO:0000313" key="2">
    <source>
        <dbReference type="Proteomes" id="UP000013782"/>
    </source>
</evidence>
<dbReference type="PATRIC" id="fig|1158607.3.peg.1598"/>
<accession>R2QE06</accession>
<evidence type="ECO:0008006" key="3">
    <source>
        <dbReference type="Google" id="ProtNLM"/>
    </source>
</evidence>
<dbReference type="AlphaFoldDB" id="R2QE06"/>
<comment type="caution">
    <text evidence="1">The sequence shown here is derived from an EMBL/GenBank/DDBJ whole genome shotgun (WGS) entry which is preliminary data.</text>
</comment>
<dbReference type="OrthoDB" id="411385at2"/>
<sequence length="153" mass="17627">MTVSKWYQKRAGQAEHLVYLNKEGKELEKLLNKEKTMIIRGAAGKKLPLGGRVKVGDLAYFVETGGSLLVTHRGVITQVSESEKMTKEESVAFVQRYEKELNLSKKQYDRWAGKKYLAVFEIDHIEELKPFTYQRGKNMDDWVITDSIEEIKA</sequence>
<evidence type="ECO:0000313" key="1">
    <source>
        <dbReference type="EMBL" id="EOH94707.1"/>
    </source>
</evidence>
<dbReference type="EMBL" id="AJAQ01000014">
    <property type="protein sequence ID" value="EOH94707.1"/>
    <property type="molecule type" value="Genomic_DNA"/>
</dbReference>
<protein>
    <recommendedName>
        <fullName evidence="3">ASCH domain-containing protein</fullName>
    </recommendedName>
</protein>
<name>R2QE06_9ENTE</name>
<reference evidence="1 2" key="1">
    <citation type="submission" date="2013-02" db="EMBL/GenBank/DDBJ databases">
        <title>The Genome Sequence of Enterococcus pallens BAA-351.</title>
        <authorList>
            <consortium name="The Broad Institute Genome Sequencing Platform"/>
            <consortium name="The Broad Institute Genome Sequencing Center for Infectious Disease"/>
            <person name="Earl A.M."/>
            <person name="Gilmore M.S."/>
            <person name="Lebreton F."/>
            <person name="Walker B."/>
            <person name="Young S.K."/>
            <person name="Zeng Q."/>
            <person name="Gargeya S."/>
            <person name="Fitzgerald M."/>
            <person name="Haas B."/>
            <person name="Abouelleil A."/>
            <person name="Alvarado L."/>
            <person name="Arachchi H.M."/>
            <person name="Berlin A.M."/>
            <person name="Chapman S.B."/>
            <person name="Dewar J."/>
            <person name="Goldberg J."/>
            <person name="Griggs A."/>
            <person name="Gujja S."/>
            <person name="Hansen M."/>
            <person name="Howarth C."/>
            <person name="Imamovic A."/>
            <person name="Larimer J."/>
            <person name="McCowan C."/>
            <person name="Murphy C."/>
            <person name="Neiman D."/>
            <person name="Pearson M."/>
            <person name="Priest M."/>
            <person name="Roberts A."/>
            <person name="Saif S."/>
            <person name="Shea T."/>
            <person name="Sisk P."/>
            <person name="Sykes S."/>
            <person name="Wortman J."/>
            <person name="Nusbaum C."/>
            <person name="Birren B."/>
        </authorList>
    </citation>
    <scope>NUCLEOTIDE SEQUENCE [LARGE SCALE GENOMIC DNA]</scope>
    <source>
        <strain evidence="1 2">ATCC BAA-351</strain>
    </source>
</reference>
<gene>
    <name evidence="1" type="ORF">UAU_01629</name>
</gene>
<proteinExistence type="predicted"/>
<dbReference type="Proteomes" id="UP000013782">
    <property type="component" value="Unassembled WGS sequence"/>
</dbReference>
<keyword evidence="2" id="KW-1185">Reference proteome</keyword>
<organism evidence="1 2">
    <name type="scientific">Enterococcus pallens ATCC BAA-351</name>
    <dbReference type="NCBI Taxonomy" id="1158607"/>
    <lineage>
        <taxon>Bacteria</taxon>
        <taxon>Bacillati</taxon>
        <taxon>Bacillota</taxon>
        <taxon>Bacilli</taxon>
        <taxon>Lactobacillales</taxon>
        <taxon>Enterococcaceae</taxon>
        <taxon>Enterococcus</taxon>
    </lineage>
</organism>
<dbReference type="eggNOG" id="ENOG502ZBJR">
    <property type="taxonomic scope" value="Bacteria"/>
</dbReference>
<dbReference type="STRING" id="160454.RV10_GL001721"/>